<dbReference type="SUPFAM" id="SSF111369">
    <property type="entry name" value="HlyD-like secretion proteins"/>
    <property type="match status" value="1"/>
</dbReference>
<dbReference type="InterPro" id="IPR050465">
    <property type="entry name" value="UPF0194_transport"/>
</dbReference>
<evidence type="ECO:0000256" key="3">
    <source>
        <dbReference type="SAM" id="Coils"/>
    </source>
</evidence>
<keyword evidence="5" id="KW-0472">Membrane</keyword>
<feature type="compositionally biased region" description="Low complexity" evidence="4">
    <location>
        <begin position="161"/>
        <end position="176"/>
    </location>
</feature>
<proteinExistence type="predicted"/>
<feature type="compositionally biased region" description="Pro residues" evidence="4">
    <location>
        <begin position="275"/>
        <end position="319"/>
    </location>
</feature>
<dbReference type="Gene3D" id="2.40.30.170">
    <property type="match status" value="1"/>
</dbReference>
<comment type="subcellular location">
    <subcellularLocation>
        <location evidence="1">Cell envelope</location>
    </subcellularLocation>
</comment>
<dbReference type="EMBL" id="CP115965">
    <property type="protein sequence ID" value="WZW97765.1"/>
    <property type="molecule type" value="Genomic_DNA"/>
</dbReference>
<feature type="coiled-coil region" evidence="3">
    <location>
        <begin position="401"/>
        <end position="483"/>
    </location>
</feature>
<feature type="compositionally biased region" description="Low complexity" evidence="4">
    <location>
        <begin position="131"/>
        <end position="147"/>
    </location>
</feature>
<dbReference type="Proteomes" id="UP001434337">
    <property type="component" value="Chromosome"/>
</dbReference>
<feature type="transmembrane region" description="Helical" evidence="5">
    <location>
        <begin position="12"/>
        <end position="30"/>
    </location>
</feature>
<feature type="region of interest" description="Disordered" evidence="4">
    <location>
        <begin position="275"/>
        <end position="338"/>
    </location>
</feature>
<evidence type="ECO:0000256" key="2">
    <source>
        <dbReference type="ARBA" id="ARBA00023054"/>
    </source>
</evidence>
<name>A0ABZ3C4K9_9ACTN</name>
<dbReference type="RefSeq" id="WP_342372051.1">
    <property type="nucleotide sequence ID" value="NZ_CP115965.1"/>
</dbReference>
<dbReference type="Gene3D" id="2.40.50.100">
    <property type="match status" value="2"/>
</dbReference>
<keyword evidence="7" id="KW-1185">Reference proteome</keyword>
<accession>A0ABZ3C4K9</accession>
<keyword evidence="2 3" id="KW-0175">Coiled coil</keyword>
<dbReference type="Gene3D" id="1.10.287.470">
    <property type="entry name" value="Helix hairpin bin"/>
    <property type="match status" value="1"/>
</dbReference>
<reference evidence="6 7" key="1">
    <citation type="journal article" date="2023" name="Environ Microbiome">
        <title>A coral-associated actinobacterium mitigates coral bleaching under heat stress.</title>
        <authorList>
            <person name="Li J."/>
            <person name="Zou Y."/>
            <person name="Li Q."/>
            <person name="Zhang J."/>
            <person name="Bourne D.G."/>
            <person name="Lyu Y."/>
            <person name="Liu C."/>
            <person name="Zhang S."/>
        </authorList>
    </citation>
    <scope>NUCLEOTIDE SEQUENCE [LARGE SCALE GENOMIC DNA]</scope>
    <source>
        <strain evidence="6 7">SCSIO 13291</strain>
    </source>
</reference>
<keyword evidence="5" id="KW-0812">Transmembrane</keyword>
<organism evidence="6 7">
    <name type="scientific">Propioniciclava soli</name>
    <dbReference type="NCBI Taxonomy" id="2775081"/>
    <lineage>
        <taxon>Bacteria</taxon>
        <taxon>Bacillati</taxon>
        <taxon>Actinomycetota</taxon>
        <taxon>Actinomycetes</taxon>
        <taxon>Propionibacteriales</taxon>
        <taxon>Propionibacteriaceae</taxon>
        <taxon>Propioniciclava</taxon>
    </lineage>
</organism>
<gene>
    <name evidence="6" type="ORF">PCC79_12785</name>
</gene>
<dbReference type="Gene3D" id="2.40.420.20">
    <property type="match status" value="1"/>
</dbReference>
<sequence>MASPGVRERRRIVGAVLVGVVLVGLLGWALRPPAAAAAYVTAPAVRGSLDQTVTLVGPVARESQATVAFDAPGEVTAVHVRLGDTVGAGQPIAQVDAAPLRLAALQAQAAVARAEAQLDADLTAREGGGTAATPSGAGAGALPSLPTMGAGGLLQGGSGPGTPAAGAPAAAPSAPTGLGGGAPSSGAMPEYLTELTASLTDVQAAVNAQQAVCQPLFATLQQLRDAGVDPGTLPVPTAPPLPTVPVPTALPTVSVPGVPDPLPTPTVTTTVTVIPVPPAPTPPAAGPPTPTPTGEPTTDPVPTPTDEPTPPRTPEPLPSDLPTIAPTPTSTASQPTMPVPTPPVPLPTNLPAGEVGGLLESFQACSDAMVVTGQAEARAGAAIIAASQGLAEANRQAGAALAQAQAELQTVAAAAAREAAEQAVSQAMAQAQAEIEQQINDQIAALAGGAVTDATVARDRATLLQARQQLESAETALAGATLTAPISGTIGALDLALGESSAGRSATVVGEGAARVSVEVPLSVRALVAPGTSAEVGALASDPTLTGQVQTVSVLPSGGSGSPQYTAEVLADDPESSLPAGSYAQVTLALRAATDVVTVPISAVTTLTDTTGTVEVVDSARAETASSVTVVTGSRGGGRIEIVSGLTEGQLVVLADRRLPVPGGIDQYRPVRASASPTPQR</sequence>
<protein>
    <submittedName>
        <fullName evidence="6">Biotin/lipoyl-binding protein</fullName>
    </submittedName>
</protein>
<feature type="compositionally biased region" description="Gly residues" evidence="4">
    <location>
        <begin position="149"/>
        <end position="160"/>
    </location>
</feature>
<feature type="region of interest" description="Disordered" evidence="4">
    <location>
        <begin position="125"/>
        <end position="185"/>
    </location>
</feature>
<evidence type="ECO:0000256" key="1">
    <source>
        <dbReference type="ARBA" id="ARBA00004196"/>
    </source>
</evidence>
<evidence type="ECO:0000256" key="5">
    <source>
        <dbReference type="SAM" id="Phobius"/>
    </source>
</evidence>
<feature type="compositionally biased region" description="Low complexity" evidence="4">
    <location>
        <begin position="322"/>
        <end position="336"/>
    </location>
</feature>
<evidence type="ECO:0000313" key="6">
    <source>
        <dbReference type="EMBL" id="WZW97765.1"/>
    </source>
</evidence>
<evidence type="ECO:0000313" key="7">
    <source>
        <dbReference type="Proteomes" id="UP001434337"/>
    </source>
</evidence>
<dbReference type="PANTHER" id="PTHR32347:SF23">
    <property type="entry name" value="BLL5650 PROTEIN"/>
    <property type="match status" value="1"/>
</dbReference>
<keyword evidence="5" id="KW-1133">Transmembrane helix</keyword>
<evidence type="ECO:0000256" key="4">
    <source>
        <dbReference type="SAM" id="MobiDB-lite"/>
    </source>
</evidence>
<dbReference type="PANTHER" id="PTHR32347">
    <property type="entry name" value="EFFLUX SYSTEM COMPONENT YKNX-RELATED"/>
    <property type="match status" value="1"/>
</dbReference>